<accession>A0A1M6MQQ5</accession>
<dbReference type="GO" id="GO:0016788">
    <property type="term" value="F:hydrolase activity, acting on ester bonds"/>
    <property type="evidence" value="ECO:0007669"/>
    <property type="project" value="InterPro"/>
</dbReference>
<feature type="domain" description="Phospholipase C/D" evidence="1">
    <location>
        <begin position="5"/>
        <end position="159"/>
    </location>
</feature>
<dbReference type="STRING" id="1121919.SAMN02745975_03063"/>
<dbReference type="EMBL" id="FQZV01000047">
    <property type="protein sequence ID" value="SHJ85838.1"/>
    <property type="molecule type" value="Genomic_DNA"/>
</dbReference>
<dbReference type="InterPro" id="IPR029002">
    <property type="entry name" value="PLPC/GPLD1"/>
</dbReference>
<dbReference type="Pfam" id="PF00882">
    <property type="entry name" value="Zn_dep_PLPC"/>
    <property type="match status" value="1"/>
</dbReference>
<organism evidence="2 3">
    <name type="scientific">Geosporobacter subterraneus DSM 17957</name>
    <dbReference type="NCBI Taxonomy" id="1121919"/>
    <lineage>
        <taxon>Bacteria</taxon>
        <taxon>Bacillati</taxon>
        <taxon>Bacillota</taxon>
        <taxon>Clostridia</taxon>
        <taxon>Peptostreptococcales</taxon>
        <taxon>Thermotaleaceae</taxon>
        <taxon>Geosporobacter</taxon>
    </lineage>
</organism>
<dbReference type="Proteomes" id="UP000184536">
    <property type="component" value="Unassembled WGS sequence"/>
</dbReference>
<evidence type="ECO:0000313" key="3">
    <source>
        <dbReference type="Proteomes" id="UP000184536"/>
    </source>
</evidence>
<dbReference type="SUPFAM" id="SSF48537">
    <property type="entry name" value="Phospholipase C/P1 nuclease"/>
    <property type="match status" value="1"/>
</dbReference>
<evidence type="ECO:0000313" key="2">
    <source>
        <dbReference type="EMBL" id="SHJ85838.1"/>
    </source>
</evidence>
<evidence type="ECO:0000259" key="1">
    <source>
        <dbReference type="Pfam" id="PF00882"/>
    </source>
</evidence>
<name>A0A1M6MQQ5_9FIRM</name>
<gene>
    <name evidence="2" type="ORF">SAMN02745975_03063</name>
</gene>
<dbReference type="RefSeq" id="WP_190014578.1">
    <property type="nucleotide sequence ID" value="NZ_FQZV01000047.1"/>
</dbReference>
<dbReference type="InterPro" id="IPR008947">
    <property type="entry name" value="PLipase_C/P1_nuclease_dom_sf"/>
</dbReference>
<dbReference type="AlphaFoldDB" id="A0A1M6MQQ5"/>
<proteinExistence type="predicted"/>
<keyword evidence="3" id="KW-1185">Reference proteome</keyword>
<sequence>MLIQSHSLIAENVYNHLQQHLGIELQKGFFIYGNIKPDISPRLFKIPHYIDESLHFISNEICQLSNMPFSKDKINLKQFSIQLGVITHYIADYFCHPHHEREAFKDRFFEHLKYETLLHEHMKNPTNLSRKDIDYMCKLNGSKEVLSQILKDLFQSYTAKSPGFQNDAHHAQKASSSIALLIGYNALHAKEKLPIYTAA</sequence>
<dbReference type="Gene3D" id="1.10.575.10">
    <property type="entry name" value="P1 Nuclease"/>
    <property type="match status" value="1"/>
</dbReference>
<reference evidence="3" key="1">
    <citation type="submission" date="2016-11" db="EMBL/GenBank/DDBJ databases">
        <authorList>
            <person name="Varghese N."/>
            <person name="Submissions S."/>
        </authorList>
    </citation>
    <scope>NUCLEOTIDE SEQUENCE [LARGE SCALE GENOMIC DNA]</scope>
    <source>
        <strain evidence="3">DSM 17957</strain>
    </source>
</reference>
<protein>
    <submittedName>
        <fullName evidence="2">Zinc dependent phospholipase C</fullName>
    </submittedName>
</protein>